<evidence type="ECO:0000256" key="1">
    <source>
        <dbReference type="ARBA" id="ARBA00004496"/>
    </source>
</evidence>
<evidence type="ECO:0000256" key="9">
    <source>
        <dbReference type="ARBA" id="ARBA00022840"/>
    </source>
</evidence>
<dbReference type="Pfam" id="PF23493">
    <property type="entry name" value="CysS_C"/>
    <property type="match status" value="1"/>
</dbReference>
<dbReference type="InterPro" id="IPR009080">
    <property type="entry name" value="tRNAsynth_Ia_anticodon-bd"/>
</dbReference>
<evidence type="ECO:0000256" key="10">
    <source>
        <dbReference type="ARBA" id="ARBA00022917"/>
    </source>
</evidence>
<name>A0A2A9EEL0_9MICO</name>
<evidence type="ECO:0000256" key="11">
    <source>
        <dbReference type="ARBA" id="ARBA00023146"/>
    </source>
</evidence>
<evidence type="ECO:0000256" key="13">
    <source>
        <dbReference type="HAMAP-Rule" id="MF_00041"/>
    </source>
</evidence>
<keyword evidence="11 13" id="KW-0030">Aminoacyl-tRNA synthetase</keyword>
<sequence length="480" mass="52639">MTLRLYDTATREVRDFQPRTPGKVGIYLCGATVQSAPHIGHMRSAVAFDVLVRWLRRTGHEVTMIQNVTDIDDKILAKAAEAGRPWWAHAYLNEQAFTEAYDALGVLRPTYAPHATAHVTDMVELMEQLVERGHAYTTTPGNVFFDVESWSDYGSLTNQRPEDLTVAADSDGDELGKRNPHDFALWKASRPGEPETASWPTPFGRGRPGWHLECSAMARRYLGSAFDIHGGGLDLRFPHHENEQAQSRAAGDEFAGLWMHSAWVTQGGTKMSKSLGNGLLVSELLGRARAVIVRYALTAVQYRSMIEWSEDTLADAEATWSRLEGFVERASEQVDVVTEDEVRTSELPAAFVDAMNDDLNVSVALAAVHEAVRAGNSALAAGQNAQVREALVQVRAMLDVLGLDPASSTWARSTTDDRAARALDALVTAELERRAAARAERDFATADAVRDRLTAAGIVVEDSPQGARWSLATDTPKDEN</sequence>
<keyword evidence="8 13" id="KW-0862">Zinc</keyword>
<evidence type="ECO:0000259" key="14">
    <source>
        <dbReference type="SMART" id="SM00840"/>
    </source>
</evidence>
<accession>A0A2A9EEL0</accession>
<evidence type="ECO:0000256" key="6">
    <source>
        <dbReference type="ARBA" id="ARBA00022723"/>
    </source>
</evidence>
<protein>
    <recommendedName>
        <fullName evidence="13">Cysteine--tRNA ligase</fullName>
        <ecNumber evidence="13">6.1.1.16</ecNumber>
    </recommendedName>
    <alternativeName>
        <fullName evidence="13">Cysteinyl-tRNA synthetase</fullName>
        <shortName evidence="13">CysRS</shortName>
    </alternativeName>
</protein>
<dbReference type="CDD" id="cd00672">
    <property type="entry name" value="CysRS_core"/>
    <property type="match status" value="1"/>
</dbReference>
<evidence type="ECO:0000313" key="15">
    <source>
        <dbReference type="EMBL" id="PFG37348.1"/>
    </source>
</evidence>
<evidence type="ECO:0000313" key="16">
    <source>
        <dbReference type="Proteomes" id="UP000221394"/>
    </source>
</evidence>
<evidence type="ECO:0000256" key="2">
    <source>
        <dbReference type="ARBA" id="ARBA00005594"/>
    </source>
</evidence>
<evidence type="ECO:0000256" key="4">
    <source>
        <dbReference type="ARBA" id="ARBA00022490"/>
    </source>
</evidence>
<feature type="short sequence motif" description="'KMSKS' region" evidence="13">
    <location>
        <begin position="270"/>
        <end position="274"/>
    </location>
</feature>
<dbReference type="Pfam" id="PF09190">
    <property type="entry name" value="DALR_2"/>
    <property type="match status" value="1"/>
</dbReference>
<keyword evidence="4 13" id="KW-0963">Cytoplasm</keyword>
<feature type="binding site" evidence="13">
    <location>
        <position position="273"/>
    </location>
    <ligand>
        <name>ATP</name>
        <dbReference type="ChEBI" id="CHEBI:30616"/>
    </ligand>
</feature>
<keyword evidence="5 13" id="KW-0436">Ligase</keyword>
<keyword evidence="7 13" id="KW-0547">Nucleotide-binding</keyword>
<dbReference type="AlphaFoldDB" id="A0A2A9EEL0"/>
<dbReference type="OrthoDB" id="9815130at2"/>
<dbReference type="EMBL" id="PDJH01000001">
    <property type="protein sequence ID" value="PFG37348.1"/>
    <property type="molecule type" value="Genomic_DNA"/>
</dbReference>
<evidence type="ECO:0000256" key="8">
    <source>
        <dbReference type="ARBA" id="ARBA00022833"/>
    </source>
</evidence>
<dbReference type="HAMAP" id="MF_00041">
    <property type="entry name" value="Cys_tRNA_synth"/>
    <property type="match status" value="1"/>
</dbReference>
<dbReference type="GO" id="GO:0004817">
    <property type="term" value="F:cysteine-tRNA ligase activity"/>
    <property type="evidence" value="ECO:0007669"/>
    <property type="project" value="UniProtKB-UniRule"/>
</dbReference>
<dbReference type="FunFam" id="3.40.50.620:FF:000068">
    <property type="entry name" value="Cysteine--tRNA ligase"/>
    <property type="match status" value="1"/>
</dbReference>
<dbReference type="InterPro" id="IPR015273">
    <property type="entry name" value="Cys-tRNA-synt_Ia_DALR"/>
</dbReference>
<reference evidence="15 16" key="1">
    <citation type="submission" date="2017-10" db="EMBL/GenBank/DDBJ databases">
        <title>Sequencing the genomes of 1000 actinobacteria strains.</title>
        <authorList>
            <person name="Klenk H.-P."/>
        </authorList>
    </citation>
    <scope>NUCLEOTIDE SEQUENCE [LARGE SCALE GENOMIC DNA]</scope>
    <source>
        <strain evidence="15 16">DSM 21574</strain>
    </source>
</reference>
<comment type="catalytic activity">
    <reaction evidence="12 13">
        <text>tRNA(Cys) + L-cysteine + ATP = L-cysteinyl-tRNA(Cys) + AMP + diphosphate</text>
        <dbReference type="Rhea" id="RHEA:17773"/>
        <dbReference type="Rhea" id="RHEA-COMP:9661"/>
        <dbReference type="Rhea" id="RHEA-COMP:9679"/>
        <dbReference type="ChEBI" id="CHEBI:30616"/>
        <dbReference type="ChEBI" id="CHEBI:33019"/>
        <dbReference type="ChEBI" id="CHEBI:35235"/>
        <dbReference type="ChEBI" id="CHEBI:78442"/>
        <dbReference type="ChEBI" id="CHEBI:78517"/>
        <dbReference type="ChEBI" id="CHEBI:456215"/>
        <dbReference type="EC" id="6.1.1.16"/>
    </reaction>
</comment>
<keyword evidence="16" id="KW-1185">Reference proteome</keyword>
<dbReference type="InterPro" id="IPR015803">
    <property type="entry name" value="Cys-tRNA-ligase"/>
</dbReference>
<dbReference type="Pfam" id="PF01406">
    <property type="entry name" value="tRNA-synt_1e"/>
    <property type="match status" value="1"/>
</dbReference>
<comment type="cofactor">
    <cofactor evidence="13">
        <name>Zn(2+)</name>
        <dbReference type="ChEBI" id="CHEBI:29105"/>
    </cofactor>
    <text evidence="13">Binds 1 zinc ion per subunit.</text>
</comment>
<gene>
    <name evidence="13" type="primary">cysS</name>
    <name evidence="15" type="ORF">ATL41_2105</name>
</gene>
<dbReference type="SMART" id="SM00840">
    <property type="entry name" value="DALR_2"/>
    <property type="match status" value="1"/>
</dbReference>
<dbReference type="PRINTS" id="PR00983">
    <property type="entry name" value="TRNASYNTHCYS"/>
</dbReference>
<dbReference type="InterPro" id="IPR032678">
    <property type="entry name" value="tRNA-synt_1_cat_dom"/>
</dbReference>
<dbReference type="GO" id="GO:0005829">
    <property type="term" value="C:cytosol"/>
    <property type="evidence" value="ECO:0007669"/>
    <property type="project" value="TreeGrafter"/>
</dbReference>
<keyword evidence="10 13" id="KW-0648">Protein biosynthesis</keyword>
<dbReference type="InterPro" id="IPR014729">
    <property type="entry name" value="Rossmann-like_a/b/a_fold"/>
</dbReference>
<dbReference type="NCBIfam" id="TIGR00435">
    <property type="entry name" value="cysS"/>
    <property type="match status" value="1"/>
</dbReference>
<feature type="domain" description="Cysteinyl-tRNA synthetase class Ia DALR" evidence="14">
    <location>
        <begin position="350"/>
        <end position="409"/>
    </location>
</feature>
<dbReference type="GO" id="GO:0005524">
    <property type="term" value="F:ATP binding"/>
    <property type="evidence" value="ECO:0007669"/>
    <property type="project" value="UniProtKB-UniRule"/>
</dbReference>
<dbReference type="PANTHER" id="PTHR10890">
    <property type="entry name" value="CYSTEINYL-TRNA SYNTHETASE"/>
    <property type="match status" value="1"/>
</dbReference>
<dbReference type="SUPFAM" id="SSF47323">
    <property type="entry name" value="Anticodon-binding domain of a subclass of class I aminoacyl-tRNA synthetases"/>
    <property type="match status" value="1"/>
</dbReference>
<feature type="short sequence motif" description="'HIGH' region" evidence="13">
    <location>
        <begin position="31"/>
        <end position="41"/>
    </location>
</feature>
<dbReference type="Gene3D" id="3.40.50.620">
    <property type="entry name" value="HUPs"/>
    <property type="match status" value="1"/>
</dbReference>
<dbReference type="GO" id="GO:0008270">
    <property type="term" value="F:zinc ion binding"/>
    <property type="evidence" value="ECO:0007669"/>
    <property type="project" value="UniProtKB-UniRule"/>
</dbReference>
<dbReference type="PANTHER" id="PTHR10890:SF30">
    <property type="entry name" value="CYSTEINE--TRNA LIGASE"/>
    <property type="match status" value="1"/>
</dbReference>
<evidence type="ECO:0000256" key="3">
    <source>
        <dbReference type="ARBA" id="ARBA00011245"/>
    </source>
</evidence>
<feature type="binding site" evidence="13">
    <location>
        <position position="214"/>
    </location>
    <ligand>
        <name>Zn(2+)</name>
        <dbReference type="ChEBI" id="CHEBI:29105"/>
    </ligand>
</feature>
<dbReference type="InterPro" id="IPR056411">
    <property type="entry name" value="CysS_C"/>
</dbReference>
<comment type="similarity">
    <text evidence="2 13">Belongs to the class-I aminoacyl-tRNA synthetase family.</text>
</comment>
<feature type="binding site" evidence="13">
    <location>
        <position position="29"/>
    </location>
    <ligand>
        <name>Zn(2+)</name>
        <dbReference type="ChEBI" id="CHEBI:29105"/>
    </ligand>
</feature>
<dbReference type="EC" id="6.1.1.16" evidence="13"/>
<proteinExistence type="inferred from homology"/>
<dbReference type="GO" id="GO:0006423">
    <property type="term" value="P:cysteinyl-tRNA aminoacylation"/>
    <property type="evidence" value="ECO:0007669"/>
    <property type="project" value="UniProtKB-UniRule"/>
</dbReference>
<feature type="binding site" evidence="13">
    <location>
        <position position="239"/>
    </location>
    <ligand>
        <name>Zn(2+)</name>
        <dbReference type="ChEBI" id="CHEBI:29105"/>
    </ligand>
</feature>
<evidence type="ECO:0000256" key="12">
    <source>
        <dbReference type="ARBA" id="ARBA00047398"/>
    </source>
</evidence>
<comment type="subunit">
    <text evidence="3 13">Monomer.</text>
</comment>
<keyword evidence="6 13" id="KW-0479">Metal-binding</keyword>
<keyword evidence="9 13" id="KW-0067">ATP-binding</keyword>
<evidence type="ECO:0000256" key="7">
    <source>
        <dbReference type="ARBA" id="ARBA00022741"/>
    </source>
</evidence>
<dbReference type="RefSeq" id="WP_098458408.1">
    <property type="nucleotide sequence ID" value="NZ_PDJH01000001.1"/>
</dbReference>
<dbReference type="InterPro" id="IPR024909">
    <property type="entry name" value="Cys-tRNA/MSH_ligase"/>
</dbReference>
<evidence type="ECO:0000256" key="5">
    <source>
        <dbReference type="ARBA" id="ARBA00022598"/>
    </source>
</evidence>
<feature type="binding site" evidence="13">
    <location>
        <position position="243"/>
    </location>
    <ligand>
        <name>Zn(2+)</name>
        <dbReference type="ChEBI" id="CHEBI:29105"/>
    </ligand>
</feature>
<comment type="subcellular location">
    <subcellularLocation>
        <location evidence="1 13">Cytoplasm</location>
    </subcellularLocation>
</comment>
<dbReference type="Proteomes" id="UP000221394">
    <property type="component" value="Unassembled WGS sequence"/>
</dbReference>
<organism evidence="15 16">
    <name type="scientific">Flavimobilis soli</name>
    <dbReference type="NCBI Taxonomy" id="442709"/>
    <lineage>
        <taxon>Bacteria</taxon>
        <taxon>Bacillati</taxon>
        <taxon>Actinomycetota</taxon>
        <taxon>Actinomycetes</taxon>
        <taxon>Micrococcales</taxon>
        <taxon>Jonesiaceae</taxon>
        <taxon>Flavimobilis</taxon>
    </lineage>
</organism>
<comment type="caution">
    <text evidence="15">The sequence shown here is derived from an EMBL/GenBank/DDBJ whole genome shotgun (WGS) entry which is preliminary data.</text>
</comment>
<dbReference type="Gene3D" id="1.20.120.1910">
    <property type="entry name" value="Cysteine-tRNA ligase, C-terminal anti-codon recognition domain"/>
    <property type="match status" value="1"/>
</dbReference>
<dbReference type="SUPFAM" id="SSF52374">
    <property type="entry name" value="Nucleotidylyl transferase"/>
    <property type="match status" value="1"/>
</dbReference>